<evidence type="ECO:0000259" key="2">
    <source>
        <dbReference type="Pfam" id="PF18962"/>
    </source>
</evidence>
<evidence type="ECO:0000313" key="4">
    <source>
        <dbReference type="Proteomes" id="UP000505355"/>
    </source>
</evidence>
<dbReference type="RefSeq" id="WP_173415622.1">
    <property type="nucleotide sequence ID" value="NZ_CP054139.1"/>
</dbReference>
<keyword evidence="1" id="KW-0732">Signal</keyword>
<gene>
    <name evidence="3" type="ORF">HQ865_14740</name>
</gene>
<proteinExistence type="predicted"/>
<protein>
    <submittedName>
        <fullName evidence="3">T9SS type A sorting domain-containing protein</fullName>
    </submittedName>
</protein>
<feature type="signal peptide" evidence="1">
    <location>
        <begin position="1"/>
        <end position="24"/>
    </location>
</feature>
<keyword evidence="4" id="KW-1185">Reference proteome</keyword>
<dbReference type="EMBL" id="CP054139">
    <property type="protein sequence ID" value="QKJ30953.1"/>
    <property type="molecule type" value="Genomic_DNA"/>
</dbReference>
<dbReference type="InterPro" id="IPR026444">
    <property type="entry name" value="Secre_tail"/>
</dbReference>
<dbReference type="KEGG" id="mmab:HQ865_14740"/>
<evidence type="ECO:0000313" key="3">
    <source>
        <dbReference type="EMBL" id="QKJ30953.1"/>
    </source>
</evidence>
<accession>A0A7D4TNG9</accession>
<feature type="domain" description="Secretion system C-terminal sorting" evidence="2">
    <location>
        <begin position="1312"/>
        <end position="1379"/>
    </location>
</feature>
<organism evidence="3 4">
    <name type="scientific">Mucilaginibacter mali</name>
    <dbReference type="NCBI Taxonomy" id="2740462"/>
    <lineage>
        <taxon>Bacteria</taxon>
        <taxon>Pseudomonadati</taxon>
        <taxon>Bacteroidota</taxon>
        <taxon>Sphingobacteriia</taxon>
        <taxon>Sphingobacteriales</taxon>
        <taxon>Sphingobacteriaceae</taxon>
        <taxon>Mucilaginibacter</taxon>
    </lineage>
</organism>
<dbReference type="Proteomes" id="UP000505355">
    <property type="component" value="Chromosome"/>
</dbReference>
<name>A0A7D4TNG9_9SPHI</name>
<dbReference type="Pfam" id="PF18962">
    <property type="entry name" value="Por_Secre_tail"/>
    <property type="match status" value="1"/>
</dbReference>
<feature type="chain" id="PRO_5028969987" evidence="1">
    <location>
        <begin position="25"/>
        <end position="1388"/>
    </location>
</feature>
<evidence type="ECO:0000256" key="1">
    <source>
        <dbReference type="SAM" id="SignalP"/>
    </source>
</evidence>
<reference evidence="3 4" key="1">
    <citation type="submission" date="2020-05" db="EMBL/GenBank/DDBJ databases">
        <title>Mucilaginibacter mali sp. nov.</title>
        <authorList>
            <person name="Kim H.S."/>
            <person name="Lee K.C."/>
            <person name="Suh M.K."/>
            <person name="Kim J.-S."/>
            <person name="Han K.-I."/>
            <person name="Eom M.K."/>
            <person name="Shin Y.K."/>
            <person name="Lee J.-S."/>
        </authorList>
    </citation>
    <scope>NUCLEOTIDE SEQUENCE [LARGE SCALE GENOMIC DNA]</scope>
    <source>
        <strain evidence="3 4">G2-14</strain>
    </source>
</reference>
<sequence length="1388" mass="147126">MKRLLSIILSVLILCTIVSQNTYAQINVTGANAGGNGITSNPLVSGDTGDVLFGFTLTNTTGSAIPINQFVLGATQAFVGNAYLYRSAAGSTSFSTATSIQSLGSLATYISINVSESIPANSKYTYFIVGDLNSIPGYVTLPSTIQFSFSSAIQNSPYTTYGSAFNGTNFTINNPTYSISDASNTSNGMTASPVTTTQTGIVLFGFGVSANATTTVSGFNLNSTSTQNYLSYYLGNGKLYRSTSSTFTVGTSTLVASGSNVSFSNYQHTPGVTITNLNETITGTKIYYFLVADFNQTSGTLPATIQFKIQTSLANTIVQSSPNSANIASSININGNNFVLQNPTYTITGANASGNGITQGTLTPGQTGIVLYGFALSADANTTVSEFHLYNTYTQGVAQAYFNNGKIYRSTSSTFSLATATQITGSAAVAFGYDNNSGISITGLSESVSSTPVYYFIVGDFYTGYYGALSARSQFVFRTSLSNSIVQTSPSSANIAVGSNVNGTNFTLDLPSVTFTGYNTTSNGISDGALYYGRTDIVLFGFSVQSTGLINITNFHIKTTGNENSYFSNCRLYRSTTNVYPGGTPLYTSANVSASGGGYFDATVTESLTGSTTYYYWLVADYNSVTYGGVNTTFRCSFAKNQSGPAALQSDRGDFSPSGTINGLQFDIASTENWTGGTSNDFTVAGNFTLLNGGTGFKPTTTTFVIIGTAGYTNAPTITANTTLGGLTFGSTQNPSITINSGVTLTISSGSGGGLYINPGSTLTVNGPGTLKLNNNTISTIASTGRLVLAGGATIDNTLNTGGSFTLLSDASGTGSIATIPSNSSLTGTYTVQRYFTGGTLANRGYRLMSFPVNTNSIRPVTTSALSNFTSFKSNLLITGAGGSASGWDQPSGYTANGPTILFYNTANNNFTIPTTFSATTAAAGQGFYFYFRGDNVNNLTNKVIKSGTYAVPETGIVGLQTGTLNQQDFNYSLSNSNLGYNLVGNPYPSSISVTQASLTNTNNTVYTYTSGGTSITAHSVTSTPWQIASGQGFFLKATSSGASIAFSESLKSTGQPTLLMGTPAAVPEGNILLQMVQDSANYDFAELRFMDSYNKNYVEAEDADDLNGSGQVVFFGAMTADNHLVAIASQPFDKKRTSVYLSVNDNTSGTFKINKVNLNAIPDKYDVWLMDHFKNDSLDLRAGTTYSFAIDKNNAATYGSARLEVVVRTKVLPPYQLLTFTGNHIKNDNVLNWTTKNEYTYTYFELERSFDNKTFEGVNNSYSTGTGTYTFTDQSNKPLIYYRLKQTDINDNATYSSIVILKSDNSSAFSVYPNPTSNTLHFALTQEVKKTVTLRLYNSMGTLMKATTYTTNSGDQDVSNLTPGSYMAELIDDNNKKLIASAKFIKL</sequence>